<dbReference type="Proteomes" id="UP000055045">
    <property type="component" value="Unassembled WGS sequence"/>
</dbReference>
<protein>
    <recommendedName>
        <fullName evidence="2">C2H2-type domain-containing protein</fullName>
    </recommendedName>
</protein>
<dbReference type="PANTHER" id="PTHR37535">
    <property type="entry name" value="FLUG DOMAIN PROTEIN"/>
    <property type="match status" value="1"/>
</dbReference>
<dbReference type="InterPro" id="IPR013087">
    <property type="entry name" value="Znf_C2H2_type"/>
</dbReference>
<dbReference type="Pfam" id="PF11917">
    <property type="entry name" value="DUF3435"/>
    <property type="match status" value="1"/>
</dbReference>
<reference evidence="3 4" key="1">
    <citation type="submission" date="2015-10" db="EMBL/GenBank/DDBJ databases">
        <title>Genome sequencing of Penicillium freii.</title>
        <authorList>
            <person name="Nguyen H.D."/>
            <person name="Visagie C.M."/>
            <person name="Seifert K.A."/>
        </authorList>
    </citation>
    <scope>NUCLEOTIDE SEQUENCE [LARGE SCALE GENOMIC DNA]</scope>
    <source>
        <strain evidence="3 4">DAOM 242723</strain>
    </source>
</reference>
<dbReference type="PROSITE" id="PS00028">
    <property type="entry name" value="ZINC_FINGER_C2H2_1"/>
    <property type="match status" value="1"/>
</dbReference>
<evidence type="ECO:0000256" key="1">
    <source>
        <dbReference type="SAM" id="MobiDB-lite"/>
    </source>
</evidence>
<dbReference type="AlphaFoldDB" id="A0A124GRK6"/>
<sequence length="757" mass="87096">MARSRRKANSPPYEDEHLSSDSSDDSGDSQYDTDLTEPDCEDDQLKDAGDVAQLFADNEHLPEYYLQQLEQFDESVYTQEDYSKGTVSLLDQVETRWNQFCACIRKDPQQEFLKLSVGILYTFLDWALNQRRGKNGRRLPGIKRKSSLETFWKVFRLVFERATSGKIENRMNRQMRRVIRKLSRNHKLSCKGREKSTMYVEDLTMVVETAISTTKKKFGHGRHRIELCLFLQLAGLTANRPQAILNLMYRHIRVSLLRDPQGGPHRIVIEFTFEFTKGFLGTKDENTYILPEIIFDPSLVLSPHVSLLGLLFGDRAFKRVEGQEVLFSADQLPRLNIPEDCNELPLLLDPALDDVPVFRQTERSLQGMSISPDKPLPYSTLLPWVKTIGVITGFRQVARPYSLRYGAAKALDNSGSVSDSLRNLIMHHADTRTFLKYYLDRRIDKYLPALIRGLNPDEDIMHAACRMSRTIDPNRPQDLTTVQSSSVNQRPEILALVQRRDELRQQLGRPLSRHRGTVKYDAYRKLNQEINGARERARNALLSQLQEKYDQEQPMLEVQRQLSEATLEKAVKTKLQRSEELPPPQKRLIECLLSLPPPTLDQEMRRRTEAIDAVAVYCQFEEGETCRLPRNKRFETDVVELDGPGNHPSEDEATESKSQPDSPLEAAFRSIMKDHRPLFCFICLGQKELDMKKRVQQFASHGDVSKHIKRKHLQNIAAGTVITCNICDQKFDKVMHFQRHAIDFHSTVTGSVACNHQ</sequence>
<evidence type="ECO:0000259" key="2">
    <source>
        <dbReference type="PROSITE" id="PS00028"/>
    </source>
</evidence>
<accession>A0A124GRK6</accession>
<dbReference type="EMBL" id="LLXE01000130">
    <property type="protein sequence ID" value="KUM61566.1"/>
    <property type="molecule type" value="Genomic_DNA"/>
</dbReference>
<evidence type="ECO:0000313" key="4">
    <source>
        <dbReference type="Proteomes" id="UP000055045"/>
    </source>
</evidence>
<evidence type="ECO:0000313" key="3">
    <source>
        <dbReference type="EMBL" id="KUM61566.1"/>
    </source>
</evidence>
<feature type="domain" description="C2H2-type" evidence="2">
    <location>
        <begin position="724"/>
        <end position="745"/>
    </location>
</feature>
<feature type="region of interest" description="Disordered" evidence="1">
    <location>
        <begin position="1"/>
        <end position="43"/>
    </location>
</feature>
<organism evidence="3 4">
    <name type="scientific">Penicillium freii</name>
    <dbReference type="NCBI Taxonomy" id="48697"/>
    <lineage>
        <taxon>Eukaryota</taxon>
        <taxon>Fungi</taxon>
        <taxon>Dikarya</taxon>
        <taxon>Ascomycota</taxon>
        <taxon>Pezizomycotina</taxon>
        <taxon>Eurotiomycetes</taxon>
        <taxon>Eurotiomycetidae</taxon>
        <taxon>Eurotiales</taxon>
        <taxon>Aspergillaceae</taxon>
        <taxon>Penicillium</taxon>
    </lineage>
</organism>
<feature type="region of interest" description="Disordered" evidence="1">
    <location>
        <begin position="639"/>
        <end position="663"/>
    </location>
</feature>
<name>A0A124GRK6_PENFR</name>
<dbReference type="InterPro" id="IPR021842">
    <property type="entry name" value="DUF3435"/>
</dbReference>
<proteinExistence type="predicted"/>
<keyword evidence="4" id="KW-1185">Reference proteome</keyword>
<dbReference type="PANTHER" id="PTHR37535:SF2">
    <property type="entry name" value="FINGER DOMAIN PROTEIN, PUTATIVE (AFU_ORTHOLOGUE AFUA_6G09300)-RELATED"/>
    <property type="match status" value="1"/>
</dbReference>
<dbReference type="STRING" id="48697.A0A124GRK6"/>
<comment type="caution">
    <text evidence="3">The sequence shown here is derived from an EMBL/GenBank/DDBJ whole genome shotgun (WGS) entry which is preliminary data.</text>
</comment>
<gene>
    <name evidence="3" type="ORF">ACN42_g5564</name>
</gene>